<comment type="similarity">
    <text evidence="1">Belongs to the free Met sulfoxide reductase family.</text>
</comment>
<dbReference type="GO" id="GO:0005829">
    <property type="term" value="C:cytosol"/>
    <property type="evidence" value="ECO:0007669"/>
    <property type="project" value="TreeGrafter"/>
</dbReference>
<proteinExistence type="inferred from homology"/>
<evidence type="ECO:0000313" key="4">
    <source>
        <dbReference type="Proteomes" id="UP000198844"/>
    </source>
</evidence>
<dbReference type="InterPro" id="IPR000614">
    <property type="entry name" value="FRMsr_CS"/>
</dbReference>
<evidence type="ECO:0000259" key="2">
    <source>
        <dbReference type="Pfam" id="PF13185"/>
    </source>
</evidence>
<dbReference type="PANTHER" id="PTHR21021">
    <property type="entry name" value="GAF/PUTATIVE CYTOSKELETAL PROTEIN"/>
    <property type="match status" value="1"/>
</dbReference>
<evidence type="ECO:0000256" key="1">
    <source>
        <dbReference type="ARBA" id="ARBA00038454"/>
    </source>
</evidence>
<dbReference type="Proteomes" id="UP000198844">
    <property type="component" value="Unassembled WGS sequence"/>
</dbReference>
<accession>A0A1I7EET8</accession>
<dbReference type="InterPro" id="IPR003018">
    <property type="entry name" value="GAF"/>
</dbReference>
<dbReference type="PROSITE" id="PS01320">
    <property type="entry name" value="UPF0067"/>
    <property type="match status" value="1"/>
</dbReference>
<name>A0A1I7EET8_9BURK</name>
<dbReference type="InterPro" id="IPR051330">
    <property type="entry name" value="Phosphatase_reg/MetRdx"/>
</dbReference>
<dbReference type="Pfam" id="PF13185">
    <property type="entry name" value="GAF_2"/>
    <property type="match status" value="1"/>
</dbReference>
<dbReference type="AlphaFoldDB" id="A0A1I7EET8"/>
<evidence type="ECO:0000313" key="3">
    <source>
        <dbReference type="EMBL" id="SFU22446.1"/>
    </source>
</evidence>
<reference evidence="3 4" key="1">
    <citation type="submission" date="2016-10" db="EMBL/GenBank/DDBJ databases">
        <authorList>
            <person name="de Groot N.N."/>
        </authorList>
    </citation>
    <scope>NUCLEOTIDE SEQUENCE [LARGE SCALE GENOMIC DNA]</scope>
    <source>
        <strain evidence="3 4">LMG 27731</strain>
    </source>
</reference>
<protein>
    <submittedName>
        <fullName evidence="3">GAF domain-containing protein</fullName>
    </submittedName>
</protein>
<dbReference type="GO" id="GO:0033745">
    <property type="term" value="F:L-methionine-(R)-S-oxide reductase activity"/>
    <property type="evidence" value="ECO:0007669"/>
    <property type="project" value="TreeGrafter"/>
</dbReference>
<organism evidence="3 4">
    <name type="scientific">Paraburkholderia aspalathi</name>
    <dbReference type="NCBI Taxonomy" id="1324617"/>
    <lineage>
        <taxon>Bacteria</taxon>
        <taxon>Pseudomonadati</taxon>
        <taxon>Pseudomonadota</taxon>
        <taxon>Betaproteobacteria</taxon>
        <taxon>Burkholderiales</taxon>
        <taxon>Burkholderiaceae</taxon>
        <taxon>Paraburkholderia</taxon>
    </lineage>
</organism>
<dbReference type="SUPFAM" id="SSF55781">
    <property type="entry name" value="GAF domain-like"/>
    <property type="match status" value="1"/>
</dbReference>
<dbReference type="EMBL" id="FPBH01000018">
    <property type="protein sequence ID" value="SFU22446.1"/>
    <property type="molecule type" value="Genomic_DNA"/>
</dbReference>
<sequence>MRSAACREGNGGLIYTARLALPLSAFITDAVMFEVSSASHLPKAAQYEELVAQARALLAGETDWIANAANFSAFVFHSLSDLNWAGFYFHDGRELVVGPFQGKPACVRIALGKGVCGTAAQTRQTQVVRDVHEFPGHIACDSASQSEIVVPLVAPDGTLIGVWDVDSPVVARFDEEDAKGMEALCAVFIEAALPRAA</sequence>
<dbReference type="FunFam" id="3.30.450.40:FF:000008">
    <property type="entry name" value="GAF domain-containing proteins"/>
    <property type="match status" value="1"/>
</dbReference>
<gene>
    <name evidence="3" type="ORF">SAMN05192563_101884</name>
</gene>
<dbReference type="InterPro" id="IPR029016">
    <property type="entry name" value="GAF-like_dom_sf"/>
</dbReference>
<dbReference type="PANTHER" id="PTHR21021:SF15">
    <property type="entry name" value="FREE METHIONINE-R-SULFOXIDE REDUCTASE"/>
    <property type="match status" value="1"/>
</dbReference>
<feature type="domain" description="GAF" evidence="2">
    <location>
        <begin position="81"/>
        <end position="185"/>
    </location>
</feature>
<dbReference type="Gene3D" id="3.30.450.40">
    <property type="match status" value="1"/>
</dbReference>